<dbReference type="InterPro" id="IPR036942">
    <property type="entry name" value="Beta-barrel_TonB_sf"/>
</dbReference>
<evidence type="ECO:0000313" key="16">
    <source>
        <dbReference type="Proteomes" id="UP000285343"/>
    </source>
</evidence>
<dbReference type="GO" id="GO:0009279">
    <property type="term" value="C:cell outer membrane"/>
    <property type="evidence" value="ECO:0007669"/>
    <property type="project" value="UniProtKB-SubCell"/>
</dbReference>
<comment type="similarity">
    <text evidence="8 9">Belongs to the TonB-dependent receptor family.</text>
</comment>
<dbReference type="InterPro" id="IPR023997">
    <property type="entry name" value="TonB-dep_OMP_SusC/RagA_CS"/>
</dbReference>
<dbReference type="SUPFAM" id="SSF49464">
    <property type="entry name" value="Carboxypeptidase regulatory domain-like"/>
    <property type="match status" value="1"/>
</dbReference>
<evidence type="ECO:0000256" key="5">
    <source>
        <dbReference type="ARBA" id="ARBA00023077"/>
    </source>
</evidence>
<dbReference type="InterPro" id="IPR000531">
    <property type="entry name" value="Beta-barrel_TonB"/>
</dbReference>
<dbReference type="InterPro" id="IPR039426">
    <property type="entry name" value="TonB-dep_rcpt-like"/>
</dbReference>
<name>A0A174QFS7_BACUN</name>
<evidence type="ECO:0000256" key="10">
    <source>
        <dbReference type="SAM" id="SignalP"/>
    </source>
</evidence>
<dbReference type="InterPro" id="IPR023996">
    <property type="entry name" value="TonB-dep_OMP_SusC/RagA"/>
</dbReference>
<evidence type="ECO:0000259" key="11">
    <source>
        <dbReference type="Pfam" id="PF00593"/>
    </source>
</evidence>
<sequence length="1055" mass="115131">MRNVMKYLGIVSVSLACAGPLFAMGVQPFAGVSVVQQNVVTVKGQVVDEKGEPVIGANVIVEGTTNGMITDLDGNFSLQCPVGSTLKASYIGYLTRTVKVSGAMNALKIVLKEDAETLEEVVVVGYGTMKKSDLTGSITSVNAEEMMKRNPVNLGQGLQGAAAGVSVIRSSGAPDGGFSIRIRGVATVNGSSDPLYVVDGVQVGTSIDFLNPNDVESIEILKDASATAIYGTRGANGVIMITTKSGSKGKAKVDFSANYSLQFNSNKIDVADADLFAKAVRESCRNGSVMTNLAFGEEYIGKLNNIDWQDEMSRTALQQNYNLSASGGTEATQANLSVGYLNNEGVVIESYFKRLTARANITHKVKDFIHVGLNLNYTHAQHHFSGNMRSYAQAIPTMDYVENGTFYSMPIVLPDGSWGHYKQESDGDINKGADNLVAAAKTRTDQISKWDRLVASAFLQLDIAKGLTFKAIGSYNYSTSGYDGYTPYNPRTFGSKDRKDSYSINQNQNSEIALESFVNYDWSNDHHRVSAMAGFSVSDTDGVWLNTSASDFPADNIRQISLTNDPSSKTTNGGRDLKTRYQSYFGRLTYSLNDRYILTATVRRDGSSNFGSGNRYGTFPSASLAWRLSEENFIKNLNLFSNLKIRAGWGQTGNAGSATSLSVPQLSSLNCMYYMMIGGSMTNGAGIAQQKEIDTNLKWETNEQTNIGLDMAFMNNELSFSVDYFIRNSKDLLIYRQIRPSTGFTTVYTNAGHIRNKGFEISAAWNKSFGDWNVGVRVNGSTLKNEAVEVGDPIFYKNNSSGGTQDGDDWDNHSITQNGYAVGSYYGWKVAGIFQNQQEIDALNAQSPTGKYQDGDTAPGDFKYIDLNGDGQITDEDRTVIGNGFPTLSYGLNLTASYKNFDFSMNMYGVAGMDIYSYSAARLTSMYGPDGGYQNVLAEYVKNAWTLENPNGKYPRITKGDHNKNHRASDAFIKKGDYLKISNIQVGYTFPKNLIKHAKMENVRVFVSADNILTLSSYNKWGDPEVGSNRVLLTGFDGGRYPFPLSISFGASVQF</sequence>
<comment type="subcellular location">
    <subcellularLocation>
        <location evidence="1 8">Cell outer membrane</location>
        <topology evidence="1 8">Multi-pass membrane protein</topology>
    </subcellularLocation>
</comment>
<feature type="domain" description="TonB-dependent receptor plug" evidence="12">
    <location>
        <begin position="131"/>
        <end position="238"/>
    </location>
</feature>
<keyword evidence="6 8" id="KW-0472">Membrane</keyword>
<dbReference type="NCBIfam" id="TIGR04056">
    <property type="entry name" value="OMP_RagA_SusC"/>
    <property type="match status" value="1"/>
</dbReference>
<dbReference type="EMBL" id="CZBF01000002">
    <property type="protein sequence ID" value="CUP72162.1"/>
    <property type="molecule type" value="Genomic_DNA"/>
</dbReference>
<dbReference type="Pfam" id="PF00593">
    <property type="entry name" value="TonB_dep_Rec_b-barrel"/>
    <property type="match status" value="1"/>
</dbReference>
<evidence type="ECO:0000313" key="13">
    <source>
        <dbReference type="EMBL" id="CUP72162.1"/>
    </source>
</evidence>
<feature type="signal peptide" evidence="10">
    <location>
        <begin position="1"/>
        <end position="23"/>
    </location>
</feature>
<dbReference type="PROSITE" id="PS52016">
    <property type="entry name" value="TONB_DEPENDENT_REC_3"/>
    <property type="match status" value="1"/>
</dbReference>
<feature type="domain" description="TonB-dependent receptor-like beta-barrel" evidence="11">
    <location>
        <begin position="418"/>
        <end position="905"/>
    </location>
</feature>
<evidence type="ECO:0000256" key="4">
    <source>
        <dbReference type="ARBA" id="ARBA00022692"/>
    </source>
</evidence>
<dbReference type="RefSeq" id="WP_057281480.1">
    <property type="nucleotide sequence ID" value="NZ_CZBF01000002.1"/>
</dbReference>
<dbReference type="InterPro" id="IPR008969">
    <property type="entry name" value="CarboxyPept-like_regulatory"/>
</dbReference>
<dbReference type="Pfam" id="PF13715">
    <property type="entry name" value="CarbopepD_reg_2"/>
    <property type="match status" value="1"/>
</dbReference>
<feature type="chain" id="PRO_5036008785" evidence="10">
    <location>
        <begin position="24"/>
        <end position="1055"/>
    </location>
</feature>
<evidence type="ECO:0000256" key="2">
    <source>
        <dbReference type="ARBA" id="ARBA00022448"/>
    </source>
</evidence>
<keyword evidence="2 8" id="KW-0813">Transport</keyword>
<evidence type="ECO:0000256" key="1">
    <source>
        <dbReference type="ARBA" id="ARBA00004571"/>
    </source>
</evidence>
<dbReference type="SUPFAM" id="SSF56935">
    <property type="entry name" value="Porins"/>
    <property type="match status" value="1"/>
</dbReference>
<evidence type="ECO:0000313" key="15">
    <source>
        <dbReference type="Proteomes" id="UP000095788"/>
    </source>
</evidence>
<keyword evidence="4 8" id="KW-0812">Transmembrane</keyword>
<dbReference type="FunFam" id="2.170.130.10:FF:000008">
    <property type="entry name" value="SusC/RagA family TonB-linked outer membrane protein"/>
    <property type="match status" value="1"/>
</dbReference>
<evidence type="ECO:0000259" key="12">
    <source>
        <dbReference type="Pfam" id="PF07715"/>
    </source>
</evidence>
<dbReference type="InterPro" id="IPR037066">
    <property type="entry name" value="Plug_dom_sf"/>
</dbReference>
<dbReference type="EMBL" id="QRZC01000016">
    <property type="protein sequence ID" value="RGV41228.1"/>
    <property type="molecule type" value="Genomic_DNA"/>
</dbReference>
<evidence type="ECO:0000256" key="7">
    <source>
        <dbReference type="ARBA" id="ARBA00023237"/>
    </source>
</evidence>
<dbReference type="Pfam" id="PF07715">
    <property type="entry name" value="Plug"/>
    <property type="match status" value="1"/>
</dbReference>
<dbReference type="Gene3D" id="2.40.170.20">
    <property type="entry name" value="TonB-dependent receptor, beta-barrel domain"/>
    <property type="match status" value="1"/>
</dbReference>
<reference evidence="13 15" key="1">
    <citation type="submission" date="2015-09" db="EMBL/GenBank/DDBJ databases">
        <authorList>
            <consortium name="Pathogen Informatics"/>
        </authorList>
    </citation>
    <scope>NUCLEOTIDE SEQUENCE [LARGE SCALE GENOMIC DNA]</scope>
    <source>
        <strain evidence="13 15">2789STDY5834942</strain>
    </source>
</reference>
<keyword evidence="13" id="KW-0675">Receptor</keyword>
<dbReference type="AlphaFoldDB" id="A0A174QFS7"/>
<evidence type="ECO:0000313" key="14">
    <source>
        <dbReference type="EMBL" id="RGV41228.1"/>
    </source>
</evidence>
<dbReference type="PROSITE" id="PS51257">
    <property type="entry name" value="PROKAR_LIPOPROTEIN"/>
    <property type="match status" value="1"/>
</dbReference>
<evidence type="ECO:0000256" key="9">
    <source>
        <dbReference type="RuleBase" id="RU003357"/>
    </source>
</evidence>
<dbReference type="FunFam" id="2.60.40.1120:FF:000003">
    <property type="entry name" value="Outer membrane protein Omp121"/>
    <property type="match status" value="1"/>
</dbReference>
<evidence type="ECO:0000256" key="6">
    <source>
        <dbReference type="ARBA" id="ARBA00023136"/>
    </source>
</evidence>
<dbReference type="Gene3D" id="2.60.40.1120">
    <property type="entry name" value="Carboxypeptidase-like, regulatory domain"/>
    <property type="match status" value="1"/>
</dbReference>
<evidence type="ECO:0000256" key="8">
    <source>
        <dbReference type="PROSITE-ProRule" id="PRU01360"/>
    </source>
</evidence>
<reference evidence="14 16" key="2">
    <citation type="submission" date="2018-08" db="EMBL/GenBank/DDBJ databases">
        <title>A genome reference for cultivated species of the human gut microbiota.</title>
        <authorList>
            <person name="Zou Y."/>
            <person name="Xue W."/>
            <person name="Luo G."/>
        </authorList>
    </citation>
    <scope>NUCLEOTIDE SEQUENCE [LARGE SCALE GENOMIC DNA]</scope>
    <source>
        <strain evidence="14 16">AF14-42</strain>
    </source>
</reference>
<dbReference type="Gene3D" id="2.170.130.10">
    <property type="entry name" value="TonB-dependent receptor, plug domain"/>
    <property type="match status" value="1"/>
</dbReference>
<organism evidence="13 15">
    <name type="scientific">Bacteroides uniformis</name>
    <dbReference type="NCBI Taxonomy" id="820"/>
    <lineage>
        <taxon>Bacteria</taxon>
        <taxon>Pseudomonadati</taxon>
        <taxon>Bacteroidota</taxon>
        <taxon>Bacteroidia</taxon>
        <taxon>Bacteroidales</taxon>
        <taxon>Bacteroidaceae</taxon>
        <taxon>Bacteroides</taxon>
    </lineage>
</organism>
<keyword evidence="3 8" id="KW-1134">Transmembrane beta strand</keyword>
<dbReference type="InterPro" id="IPR012910">
    <property type="entry name" value="Plug_dom"/>
</dbReference>
<dbReference type="Proteomes" id="UP000095788">
    <property type="component" value="Unassembled WGS sequence"/>
</dbReference>
<accession>A0A174QFS7</accession>
<proteinExistence type="inferred from homology"/>
<dbReference type="NCBIfam" id="TIGR04057">
    <property type="entry name" value="SusC_RagA_signa"/>
    <property type="match status" value="1"/>
</dbReference>
<keyword evidence="7 8" id="KW-0998">Cell outer membrane</keyword>
<keyword evidence="10" id="KW-0732">Signal</keyword>
<protein>
    <submittedName>
        <fullName evidence="13">TonB-dependent receptor</fullName>
    </submittedName>
</protein>
<gene>
    <name evidence="14" type="ORF">DWW14_12460</name>
    <name evidence="13" type="ORF">ERS852554_01616</name>
</gene>
<dbReference type="Proteomes" id="UP000285343">
    <property type="component" value="Unassembled WGS sequence"/>
</dbReference>
<keyword evidence="5 9" id="KW-0798">TonB box</keyword>
<evidence type="ECO:0000256" key="3">
    <source>
        <dbReference type="ARBA" id="ARBA00022452"/>
    </source>
</evidence>